<dbReference type="Gene3D" id="1.10.10.10">
    <property type="entry name" value="Winged helix-like DNA-binding domain superfamily/Winged helix DNA-binding domain"/>
    <property type="match status" value="1"/>
</dbReference>
<dbReference type="EMBL" id="CP019964">
    <property type="protein sequence ID" value="ASI14023.1"/>
    <property type="molecule type" value="Genomic_DNA"/>
</dbReference>
<gene>
    <name evidence="1" type="ORF">Mia14_0725</name>
</gene>
<proteinExistence type="predicted"/>
<dbReference type="KEGG" id="marh:Mia14_0725"/>
<reference evidence="1 2" key="1">
    <citation type="journal article" date="2017" name="Nat. Commun.">
        <title>'ARMAN' archaea depend on association with euryarchaeal host in culture and in situ.</title>
        <authorList>
            <person name="Golyshina O."/>
            <person name="Toshchakov S."/>
            <person name="Makarova K."/>
            <person name="Gavrilov S."/>
            <person name="Korzhenkov A."/>
            <person name="La Cono V."/>
            <person name="Arcadi E."/>
            <person name="Nechitaylo T."/>
            <person name="Ferrer M."/>
            <person name="Kublanov I."/>
            <person name="Wolf Y."/>
            <person name="Yakimov M."/>
            <person name="Golyshin P."/>
            <person name="Slesarev A."/>
            <person name="Kozyavkin S."/>
        </authorList>
    </citation>
    <scope>NUCLEOTIDE SEQUENCE [LARGE SCALE GENOMIC DNA]</scope>
    <source>
        <strain evidence="1 2">Mia14</strain>
    </source>
</reference>
<evidence type="ECO:0000313" key="2">
    <source>
        <dbReference type="Proteomes" id="UP000197679"/>
    </source>
</evidence>
<accession>A0A218NNJ6</accession>
<keyword evidence="2" id="KW-1185">Reference proteome</keyword>
<dbReference type="Proteomes" id="UP000197679">
    <property type="component" value="Chromosome"/>
</dbReference>
<dbReference type="SUPFAM" id="SSF89447">
    <property type="entry name" value="AbrB/MazE/MraZ-like"/>
    <property type="match status" value="1"/>
</dbReference>
<name>A0A218NNJ6_9ARCH</name>
<sequence>MSKVFTYNKKLVVYLPYDVISGLGIEEGDDVDFFKYKSKYFIFAKKSDITDLLVKTYQNDKQKLGISVGELEVLKKLDTIRYNYRDMENIKSKLSDRDIEILEQLVNKKIVVPLANKEGVRLYSISNDIYNKYLLRNKNLANGGYQEKREQVKEEPASLSDGKTIPVNTGRTFIKQDSKNEIIDESQKFIDELRAKGYIVVETESEATNISIALEDSIRQGLVVGTRSFNKKFYIALKSFIVNNSTKVLPLLKDEAKSISDISKETGIDEDGIRTMLYILSENGEVTELRRDIFKLA</sequence>
<protein>
    <submittedName>
        <fullName evidence="1">Uncharacterized protein</fullName>
    </submittedName>
</protein>
<dbReference type="AlphaFoldDB" id="A0A218NNJ6"/>
<evidence type="ECO:0000313" key="1">
    <source>
        <dbReference type="EMBL" id="ASI14023.1"/>
    </source>
</evidence>
<organism evidence="1 2">
    <name type="scientific">Candidatus Mancarchaeum acidiphilum</name>
    <dbReference type="NCBI Taxonomy" id="1920749"/>
    <lineage>
        <taxon>Archaea</taxon>
        <taxon>Candidatus Micrarchaeota</taxon>
        <taxon>Candidatus Mancarchaeum</taxon>
    </lineage>
</organism>
<dbReference type="InterPro" id="IPR036388">
    <property type="entry name" value="WH-like_DNA-bd_sf"/>
</dbReference>
<dbReference type="InterPro" id="IPR037914">
    <property type="entry name" value="SpoVT-AbrB_sf"/>
</dbReference>